<dbReference type="PANTHER" id="PTHR31952">
    <property type="entry name" value="CB1 CANNABINOID RECEPTOR-INTERACTING PROTEIN 1"/>
    <property type="match status" value="1"/>
</dbReference>
<dbReference type="EMBL" id="JBAMIC010000008">
    <property type="protein sequence ID" value="KAK7104591.1"/>
    <property type="molecule type" value="Genomic_DNA"/>
</dbReference>
<evidence type="ECO:0000256" key="4">
    <source>
        <dbReference type="ARBA" id="ARBA00026030"/>
    </source>
</evidence>
<evidence type="ECO:0000256" key="2">
    <source>
        <dbReference type="ARBA" id="ARBA00007288"/>
    </source>
</evidence>
<protein>
    <recommendedName>
        <fullName evidence="3">CB1 cannabinoid receptor-interacting protein 1</fullName>
    </recommendedName>
</protein>
<proteinExistence type="inferred from homology"/>
<dbReference type="GO" id="GO:0005886">
    <property type="term" value="C:plasma membrane"/>
    <property type="evidence" value="ECO:0007669"/>
    <property type="project" value="TreeGrafter"/>
</dbReference>
<dbReference type="Proteomes" id="UP001374579">
    <property type="component" value="Unassembled WGS sequence"/>
</dbReference>
<dbReference type="Pfam" id="PF15043">
    <property type="entry name" value="CNRIP1"/>
    <property type="match status" value="1"/>
</dbReference>
<evidence type="ECO:0000256" key="3">
    <source>
        <dbReference type="ARBA" id="ARBA00015651"/>
    </source>
</evidence>
<keyword evidence="6" id="KW-1185">Reference proteome</keyword>
<evidence type="ECO:0000313" key="6">
    <source>
        <dbReference type="Proteomes" id="UP001374579"/>
    </source>
</evidence>
<dbReference type="AlphaFoldDB" id="A0AAN9BED1"/>
<dbReference type="GO" id="GO:0031718">
    <property type="term" value="F:type 1 cannabinoid receptor binding"/>
    <property type="evidence" value="ECO:0007669"/>
    <property type="project" value="TreeGrafter"/>
</dbReference>
<evidence type="ECO:0000313" key="5">
    <source>
        <dbReference type="EMBL" id="KAK7104591.1"/>
    </source>
</evidence>
<dbReference type="PANTHER" id="PTHR31952:SF1">
    <property type="entry name" value="CB1 CANNABINOID RECEPTOR-INTERACTING PROTEIN 1"/>
    <property type="match status" value="1"/>
</dbReference>
<sequence>MDEKFKVRVTVAQWPTRSPVYHKPDGLRFAHPNTLKVRANQKYVVEAIITPAKTLTGMRIWGQTLFMTPVHERHHRDIARYSAIWCTSGYDVNKNKTRTFVPVMMEFKGEAVLLATVQCKVYPGDGDGGHYQWGQTLHSIDLDCKALTDGAYVDLISEKFVSSRTL</sequence>
<accession>A0AAN9BED1</accession>
<organism evidence="5 6">
    <name type="scientific">Littorina saxatilis</name>
    <dbReference type="NCBI Taxonomy" id="31220"/>
    <lineage>
        <taxon>Eukaryota</taxon>
        <taxon>Metazoa</taxon>
        <taxon>Spiralia</taxon>
        <taxon>Lophotrochozoa</taxon>
        <taxon>Mollusca</taxon>
        <taxon>Gastropoda</taxon>
        <taxon>Caenogastropoda</taxon>
        <taxon>Littorinimorpha</taxon>
        <taxon>Littorinoidea</taxon>
        <taxon>Littorinidae</taxon>
        <taxon>Littorina</taxon>
    </lineage>
</organism>
<comment type="function">
    <text evidence="1">Suppresses cannabinoid receptor CNR1-mediated tonic inhibition of voltage-gated calcium channels.</text>
</comment>
<evidence type="ECO:0000256" key="1">
    <source>
        <dbReference type="ARBA" id="ARBA00003884"/>
    </source>
</evidence>
<comment type="subunit">
    <text evidence="4">Interacts with the cannabinoid receptor CNR1 (via C-terminus). Does not interact with cannabinoid receptor CNR2.</text>
</comment>
<comment type="similarity">
    <text evidence="2">Belongs to the CNRIP family.</text>
</comment>
<reference evidence="5 6" key="1">
    <citation type="submission" date="2024-02" db="EMBL/GenBank/DDBJ databases">
        <title>Chromosome-scale genome assembly of the rough periwinkle Littorina saxatilis.</title>
        <authorList>
            <person name="De Jode A."/>
            <person name="Faria R."/>
            <person name="Formenti G."/>
            <person name="Sims Y."/>
            <person name="Smith T.P."/>
            <person name="Tracey A."/>
            <person name="Wood J.M.D."/>
            <person name="Zagrodzka Z.B."/>
            <person name="Johannesson K."/>
            <person name="Butlin R.K."/>
            <person name="Leder E.H."/>
        </authorList>
    </citation>
    <scope>NUCLEOTIDE SEQUENCE [LARGE SCALE GENOMIC DNA]</scope>
    <source>
        <strain evidence="5">Snail1</strain>
        <tissue evidence="5">Muscle</tissue>
    </source>
</reference>
<dbReference type="InterPro" id="IPR029204">
    <property type="entry name" value="CNRIP1"/>
</dbReference>
<gene>
    <name evidence="5" type="ORF">V1264_019286</name>
</gene>
<name>A0AAN9BED1_9CAEN</name>
<comment type="caution">
    <text evidence="5">The sequence shown here is derived from an EMBL/GenBank/DDBJ whole genome shotgun (WGS) entry which is preliminary data.</text>
</comment>